<dbReference type="EMBL" id="BTRK01000002">
    <property type="protein sequence ID" value="GMR35671.1"/>
    <property type="molecule type" value="Genomic_DNA"/>
</dbReference>
<evidence type="ECO:0008006" key="3">
    <source>
        <dbReference type="Google" id="ProtNLM"/>
    </source>
</evidence>
<gene>
    <name evidence="1" type="ORF">PMAYCL1PPCAC_05866</name>
</gene>
<comment type="caution">
    <text evidence="1">The sequence shown here is derived from an EMBL/GenBank/DDBJ whole genome shotgun (WGS) entry which is preliminary data.</text>
</comment>
<reference evidence="2" key="1">
    <citation type="submission" date="2022-10" db="EMBL/GenBank/DDBJ databases">
        <title>Genome assembly of Pristionchus species.</title>
        <authorList>
            <person name="Yoshida K."/>
            <person name="Sommer R.J."/>
        </authorList>
    </citation>
    <scope>NUCLEOTIDE SEQUENCE [LARGE SCALE GENOMIC DNA]</scope>
    <source>
        <strain evidence="2">RS5460</strain>
    </source>
</reference>
<evidence type="ECO:0000313" key="1">
    <source>
        <dbReference type="EMBL" id="GMR35671.1"/>
    </source>
</evidence>
<sequence length="114" mass="13196">MINDLSDDLFLLIIPLLGFIDRSNFSSTCSRFYKLEKDAGISKIAKKWSKIDLDTQQRIRLTFARTNFRHSLLCGSWEIVQKVLSRIVKTLLVCSVSAKVDFHEYKTILIGLWI</sequence>
<evidence type="ECO:0000313" key="2">
    <source>
        <dbReference type="Proteomes" id="UP001328107"/>
    </source>
</evidence>
<dbReference type="SUPFAM" id="SSF81383">
    <property type="entry name" value="F-box domain"/>
    <property type="match status" value="1"/>
</dbReference>
<protein>
    <recommendedName>
        <fullName evidence="3">F-box domain-containing protein</fullName>
    </recommendedName>
</protein>
<organism evidence="1 2">
    <name type="scientific">Pristionchus mayeri</name>
    <dbReference type="NCBI Taxonomy" id="1317129"/>
    <lineage>
        <taxon>Eukaryota</taxon>
        <taxon>Metazoa</taxon>
        <taxon>Ecdysozoa</taxon>
        <taxon>Nematoda</taxon>
        <taxon>Chromadorea</taxon>
        <taxon>Rhabditida</taxon>
        <taxon>Rhabditina</taxon>
        <taxon>Diplogasteromorpha</taxon>
        <taxon>Diplogasteroidea</taxon>
        <taxon>Neodiplogasteridae</taxon>
        <taxon>Pristionchus</taxon>
    </lineage>
</organism>
<dbReference type="CDD" id="cd09917">
    <property type="entry name" value="F-box_SF"/>
    <property type="match status" value="1"/>
</dbReference>
<name>A0AAN4Z7R9_9BILA</name>
<keyword evidence="2" id="KW-1185">Reference proteome</keyword>
<dbReference type="InterPro" id="IPR036047">
    <property type="entry name" value="F-box-like_dom_sf"/>
</dbReference>
<dbReference type="Proteomes" id="UP001328107">
    <property type="component" value="Unassembled WGS sequence"/>
</dbReference>
<accession>A0AAN4Z7R9</accession>
<dbReference type="AlphaFoldDB" id="A0AAN4Z7R9"/>
<proteinExistence type="predicted"/>